<keyword evidence="11" id="KW-0436">Ligase</keyword>
<dbReference type="NCBIfam" id="TIGR01536">
    <property type="entry name" value="asn_synth_AEB"/>
    <property type="match status" value="1"/>
</dbReference>
<dbReference type="PIRSF" id="PIRSF001589">
    <property type="entry name" value="Asn_synthetase_glu-h"/>
    <property type="match status" value="1"/>
</dbReference>
<keyword evidence="7" id="KW-0315">Glutamine amidotransferase</keyword>
<evidence type="ECO:0000313" key="11">
    <source>
        <dbReference type="EMBL" id="MFC7360823.1"/>
    </source>
</evidence>
<keyword evidence="5" id="KW-0067">ATP-binding</keyword>
<feature type="region of interest" description="Disordered" evidence="9">
    <location>
        <begin position="410"/>
        <end position="429"/>
    </location>
</feature>
<comment type="similarity">
    <text evidence="2">Belongs to the asparagine synthetase family.</text>
</comment>
<keyword evidence="6" id="KW-0028">Amino-acid biosynthesis</keyword>
<name>A0ABW2N544_9ACTN</name>
<dbReference type="Pfam" id="PF00733">
    <property type="entry name" value="Asn_synthase"/>
    <property type="match status" value="1"/>
</dbReference>
<dbReference type="Gene3D" id="3.40.50.620">
    <property type="entry name" value="HUPs"/>
    <property type="match status" value="1"/>
</dbReference>
<evidence type="ECO:0000256" key="4">
    <source>
        <dbReference type="ARBA" id="ARBA00022741"/>
    </source>
</evidence>
<dbReference type="InterPro" id="IPR017932">
    <property type="entry name" value="GATase_2_dom"/>
</dbReference>
<keyword evidence="12" id="KW-1185">Reference proteome</keyword>
<evidence type="ECO:0000256" key="9">
    <source>
        <dbReference type="SAM" id="MobiDB-lite"/>
    </source>
</evidence>
<evidence type="ECO:0000256" key="8">
    <source>
        <dbReference type="ARBA" id="ARBA00048741"/>
    </source>
</evidence>
<evidence type="ECO:0000313" key="12">
    <source>
        <dbReference type="Proteomes" id="UP001596524"/>
    </source>
</evidence>
<evidence type="ECO:0000256" key="6">
    <source>
        <dbReference type="ARBA" id="ARBA00022888"/>
    </source>
</evidence>
<evidence type="ECO:0000256" key="2">
    <source>
        <dbReference type="ARBA" id="ARBA00005752"/>
    </source>
</evidence>
<feature type="domain" description="Glutamine amidotransferase type-2" evidence="10">
    <location>
        <begin position="2"/>
        <end position="208"/>
    </location>
</feature>
<accession>A0ABW2N544</accession>
<evidence type="ECO:0000256" key="3">
    <source>
        <dbReference type="ARBA" id="ARBA00012737"/>
    </source>
</evidence>
<dbReference type="PANTHER" id="PTHR43284">
    <property type="entry name" value="ASPARAGINE SYNTHETASE (GLUTAMINE-HYDROLYZING)"/>
    <property type="match status" value="1"/>
</dbReference>
<organism evidence="11 12">
    <name type="scientific">Nocardioides astragali</name>
    <dbReference type="NCBI Taxonomy" id="1776736"/>
    <lineage>
        <taxon>Bacteria</taxon>
        <taxon>Bacillati</taxon>
        <taxon>Actinomycetota</taxon>
        <taxon>Actinomycetes</taxon>
        <taxon>Propionibacteriales</taxon>
        <taxon>Nocardioidaceae</taxon>
        <taxon>Nocardioides</taxon>
    </lineage>
</organism>
<dbReference type="Proteomes" id="UP001596524">
    <property type="component" value="Unassembled WGS sequence"/>
</dbReference>
<dbReference type="PROSITE" id="PS51278">
    <property type="entry name" value="GATASE_TYPE_2"/>
    <property type="match status" value="1"/>
</dbReference>
<protein>
    <recommendedName>
        <fullName evidence="3">asparagine synthase (glutamine-hydrolyzing)</fullName>
        <ecNumber evidence="3">6.3.5.4</ecNumber>
    </recommendedName>
</protein>
<comment type="caution">
    <text evidence="11">The sequence shown here is derived from an EMBL/GenBank/DDBJ whole genome shotgun (WGS) entry which is preliminary data.</text>
</comment>
<dbReference type="RefSeq" id="WP_255888652.1">
    <property type="nucleotide sequence ID" value="NZ_JAFMZM010000001.1"/>
</dbReference>
<evidence type="ECO:0000256" key="1">
    <source>
        <dbReference type="ARBA" id="ARBA00005187"/>
    </source>
</evidence>
<dbReference type="CDD" id="cd00712">
    <property type="entry name" value="AsnB"/>
    <property type="match status" value="1"/>
</dbReference>
<keyword evidence="4" id="KW-0547">Nucleotide-binding</keyword>
<dbReference type="CDD" id="cd01991">
    <property type="entry name" value="Asn_synthase_B_C"/>
    <property type="match status" value="1"/>
</dbReference>
<dbReference type="EC" id="6.3.5.4" evidence="3"/>
<dbReference type="InterPro" id="IPR029055">
    <property type="entry name" value="Ntn_hydrolases_N"/>
</dbReference>
<dbReference type="SUPFAM" id="SSF52402">
    <property type="entry name" value="Adenine nucleotide alpha hydrolases-like"/>
    <property type="match status" value="1"/>
</dbReference>
<dbReference type="InterPro" id="IPR051786">
    <property type="entry name" value="ASN_synthetase/amidase"/>
</dbReference>
<dbReference type="InterPro" id="IPR006426">
    <property type="entry name" value="Asn_synth_AEB"/>
</dbReference>
<comment type="catalytic activity">
    <reaction evidence="8">
        <text>L-aspartate + L-glutamine + ATP + H2O = L-asparagine + L-glutamate + AMP + diphosphate + H(+)</text>
        <dbReference type="Rhea" id="RHEA:12228"/>
        <dbReference type="ChEBI" id="CHEBI:15377"/>
        <dbReference type="ChEBI" id="CHEBI:15378"/>
        <dbReference type="ChEBI" id="CHEBI:29985"/>
        <dbReference type="ChEBI" id="CHEBI:29991"/>
        <dbReference type="ChEBI" id="CHEBI:30616"/>
        <dbReference type="ChEBI" id="CHEBI:33019"/>
        <dbReference type="ChEBI" id="CHEBI:58048"/>
        <dbReference type="ChEBI" id="CHEBI:58359"/>
        <dbReference type="ChEBI" id="CHEBI:456215"/>
        <dbReference type="EC" id="6.3.5.4"/>
    </reaction>
</comment>
<proteinExistence type="inferred from homology"/>
<evidence type="ECO:0000259" key="10">
    <source>
        <dbReference type="PROSITE" id="PS51278"/>
    </source>
</evidence>
<reference evidence="12" key="1">
    <citation type="journal article" date="2019" name="Int. J. Syst. Evol. Microbiol.">
        <title>The Global Catalogue of Microorganisms (GCM) 10K type strain sequencing project: providing services to taxonomists for standard genome sequencing and annotation.</title>
        <authorList>
            <consortium name="The Broad Institute Genomics Platform"/>
            <consortium name="The Broad Institute Genome Sequencing Center for Infectious Disease"/>
            <person name="Wu L."/>
            <person name="Ma J."/>
        </authorList>
    </citation>
    <scope>NUCLEOTIDE SEQUENCE [LARGE SCALE GENOMIC DNA]</scope>
    <source>
        <strain evidence="12">FCH27</strain>
    </source>
</reference>
<comment type="pathway">
    <text evidence="1">Amino-acid biosynthesis; L-asparagine biosynthesis; L-asparagine from L-aspartate (L-Gln route): step 1/1.</text>
</comment>
<sequence length="605" mass="66675">MGGIGGIRAFSPSALATGALHEMTELLHHRGPDEAAVWVGPDIGLAHTRLPTIDVENSHQPMHSVDGRWVLAIDGGVVNYESLRAHLDYPFRTRGDTEVVVAGLALEGISFVERLQGQFALVAHDLRTGTTHLVRDRLGILPLYYRHIPGGITFGSEVKALLTIGPPPQVDHRSLDAYLGAGAVAAPDTLFEGVKKVRPAHRVSIMPGGHLEEVRYWAPPECDPPGTWGASDAIEAVGDGVREAVRAALVADVPVGAHLSGGLNSSLIVAQMQQLRGDEPVHTFSAGFGDHPHDELPWARRVSTLIGTQHHEVLLRPTDFEDVWARLTWHRDAPISEPSDIAVFALARAAREHVRVVLSGEGGDELFAGYPKYRFARVAERSTVLPARLHSGLAELIERRQGAPFTAAERQGLLGSPPPPERRAAPPLGVDPVDRMLRHDLRHWLPDNLLERGDRMSLAASLELRPPLLDHQLVELAFRLPTSVKVRPGSTKWVLREVARRLLPDDVTDRRKVGFRVPLDSWFRTGLRDTARDRLTGAESWVGHTLDRSMVRELVDRHQRGGHEEIQLWTLMSLEMWHDCFFGTAPAVPRPRQGARATSRPTTPT</sequence>
<dbReference type="Pfam" id="PF13537">
    <property type="entry name" value="GATase_7"/>
    <property type="match status" value="1"/>
</dbReference>
<dbReference type="EMBL" id="JBHTCH010000014">
    <property type="protein sequence ID" value="MFC7360823.1"/>
    <property type="molecule type" value="Genomic_DNA"/>
</dbReference>
<dbReference type="Gene3D" id="3.60.20.10">
    <property type="entry name" value="Glutamine Phosphoribosylpyrophosphate, subunit 1, domain 1"/>
    <property type="match status" value="1"/>
</dbReference>
<evidence type="ECO:0000256" key="5">
    <source>
        <dbReference type="ARBA" id="ARBA00022840"/>
    </source>
</evidence>
<dbReference type="InterPro" id="IPR001962">
    <property type="entry name" value="Asn_synthase"/>
</dbReference>
<dbReference type="PANTHER" id="PTHR43284:SF1">
    <property type="entry name" value="ASPARAGINE SYNTHETASE"/>
    <property type="match status" value="1"/>
</dbReference>
<dbReference type="GO" id="GO:0004066">
    <property type="term" value="F:asparagine synthase (glutamine-hydrolyzing) activity"/>
    <property type="evidence" value="ECO:0007669"/>
    <property type="project" value="UniProtKB-EC"/>
</dbReference>
<dbReference type="InterPro" id="IPR033738">
    <property type="entry name" value="AsnB_N"/>
</dbReference>
<dbReference type="SUPFAM" id="SSF56235">
    <property type="entry name" value="N-terminal nucleophile aminohydrolases (Ntn hydrolases)"/>
    <property type="match status" value="1"/>
</dbReference>
<evidence type="ECO:0000256" key="7">
    <source>
        <dbReference type="ARBA" id="ARBA00022962"/>
    </source>
</evidence>
<dbReference type="InterPro" id="IPR014729">
    <property type="entry name" value="Rossmann-like_a/b/a_fold"/>
</dbReference>
<keyword evidence="6" id="KW-0061">Asparagine biosynthesis</keyword>
<gene>
    <name evidence="11" type="primary">asnB</name>
    <name evidence="11" type="ORF">ACFQO6_11125</name>
</gene>